<keyword evidence="3" id="KW-1185">Reference proteome</keyword>
<evidence type="ECO:0000313" key="2">
    <source>
        <dbReference type="EMBL" id="ROW14043.1"/>
    </source>
</evidence>
<accession>A0A423XDA8</accession>
<gene>
    <name evidence="2" type="ORF">VPNG_04042</name>
</gene>
<feature type="region of interest" description="Disordered" evidence="1">
    <location>
        <begin position="14"/>
        <end position="36"/>
    </location>
</feature>
<sequence length="102" mass="11322">MELSWNDENLKEDDVKDYISGNNARPSVDDTPFTPKDEQCGIWHEAPNSKCHASFGDQGTTASVGAFGQLLQFSDYLGIGTTGMFSADHKETDEPYFVLDRL</sequence>
<evidence type="ECO:0000313" key="3">
    <source>
        <dbReference type="Proteomes" id="UP000285146"/>
    </source>
</evidence>
<dbReference type="OrthoDB" id="5361176at2759"/>
<dbReference type="EMBL" id="LKEB01000016">
    <property type="protein sequence ID" value="ROW14043.1"/>
    <property type="molecule type" value="Genomic_DNA"/>
</dbReference>
<reference evidence="2 3" key="1">
    <citation type="submission" date="2015-09" db="EMBL/GenBank/DDBJ databases">
        <title>Host preference determinants of Valsa canker pathogens revealed by comparative genomics.</title>
        <authorList>
            <person name="Yin Z."/>
            <person name="Huang L."/>
        </authorList>
    </citation>
    <scope>NUCLEOTIDE SEQUENCE [LARGE SCALE GENOMIC DNA]</scope>
    <source>
        <strain evidence="2 3">SXYLt</strain>
    </source>
</reference>
<protein>
    <submittedName>
        <fullName evidence="2">Uncharacterized protein</fullName>
    </submittedName>
</protein>
<proteinExistence type="predicted"/>
<dbReference type="InParanoid" id="A0A423XDA8"/>
<evidence type="ECO:0000256" key="1">
    <source>
        <dbReference type="SAM" id="MobiDB-lite"/>
    </source>
</evidence>
<dbReference type="AlphaFoldDB" id="A0A423XDA8"/>
<name>A0A423XDA8_9PEZI</name>
<dbReference type="STRING" id="1230097.A0A423XDA8"/>
<comment type="caution">
    <text evidence="2">The sequence shown here is derived from an EMBL/GenBank/DDBJ whole genome shotgun (WGS) entry which is preliminary data.</text>
</comment>
<organism evidence="2 3">
    <name type="scientific">Cytospora leucostoma</name>
    <dbReference type="NCBI Taxonomy" id="1230097"/>
    <lineage>
        <taxon>Eukaryota</taxon>
        <taxon>Fungi</taxon>
        <taxon>Dikarya</taxon>
        <taxon>Ascomycota</taxon>
        <taxon>Pezizomycotina</taxon>
        <taxon>Sordariomycetes</taxon>
        <taxon>Sordariomycetidae</taxon>
        <taxon>Diaporthales</taxon>
        <taxon>Cytosporaceae</taxon>
        <taxon>Cytospora</taxon>
    </lineage>
</organism>
<dbReference type="Proteomes" id="UP000285146">
    <property type="component" value="Unassembled WGS sequence"/>
</dbReference>